<dbReference type="SUPFAM" id="SSF81383">
    <property type="entry name" value="F-box domain"/>
    <property type="match status" value="1"/>
</dbReference>
<dbReference type="Gene3D" id="1.20.1280.50">
    <property type="match status" value="1"/>
</dbReference>
<dbReference type="PANTHER" id="PTHR34049">
    <property type="entry name" value="F-BOX PROTEIN SKIP27"/>
    <property type="match status" value="1"/>
</dbReference>
<evidence type="ECO:0000313" key="2">
    <source>
        <dbReference type="Proteomes" id="UP001652623"/>
    </source>
</evidence>
<proteinExistence type="predicted"/>
<dbReference type="PANTHER" id="PTHR34049:SF1">
    <property type="entry name" value="F-BOX PROTEIN SKIP27"/>
    <property type="match status" value="1"/>
</dbReference>
<evidence type="ECO:0000259" key="1">
    <source>
        <dbReference type="PROSITE" id="PS50181"/>
    </source>
</evidence>
<feature type="domain" description="F-box" evidence="1">
    <location>
        <begin position="74"/>
        <end position="124"/>
    </location>
</feature>
<protein>
    <submittedName>
        <fullName evidence="3 4 5">F-box protein At1g61340</fullName>
    </submittedName>
</protein>
<dbReference type="InterPro" id="IPR036047">
    <property type="entry name" value="F-box-like_dom_sf"/>
</dbReference>
<dbReference type="AlphaFoldDB" id="A0A6P3Z5E0"/>
<reference evidence="2 4" key="1">
    <citation type="submission" date="2025-05" db="UniProtKB">
        <authorList>
            <consortium name="RefSeq"/>
        </authorList>
    </citation>
    <scope>IDENTIFICATION</scope>
    <source>
        <tissue evidence="3">In vitro plantlets</tissue>
        <tissue evidence="4 5">Seedling</tissue>
    </source>
</reference>
<dbReference type="RefSeq" id="XP_060669935.1">
    <property type="nucleotide sequence ID" value="XM_060813952.1"/>
</dbReference>
<name>A0A6P3Z5E0_ZIZJJ</name>
<dbReference type="Proteomes" id="UP001652623">
    <property type="component" value="Chromosome 1"/>
</dbReference>
<dbReference type="PROSITE" id="PS50181">
    <property type="entry name" value="FBOX"/>
    <property type="match status" value="1"/>
</dbReference>
<dbReference type="Pfam" id="PF00646">
    <property type="entry name" value="F-box"/>
    <property type="match status" value="1"/>
</dbReference>
<dbReference type="RefSeq" id="XP_015872807.1">
    <property type="nucleotide sequence ID" value="XM_016017321.2"/>
</dbReference>
<keyword evidence="2" id="KW-1185">Reference proteome</keyword>
<dbReference type="GeneID" id="107409901"/>
<evidence type="ECO:0000313" key="5">
    <source>
        <dbReference type="RefSeq" id="XP_060669935.1"/>
    </source>
</evidence>
<dbReference type="InterPro" id="IPR045286">
    <property type="entry name" value="FBS1-like"/>
</dbReference>
<organism evidence="4">
    <name type="scientific">Ziziphus jujuba</name>
    <name type="common">Chinese jujube</name>
    <name type="synonym">Ziziphus sativa</name>
    <dbReference type="NCBI Taxonomy" id="326968"/>
    <lineage>
        <taxon>Eukaryota</taxon>
        <taxon>Viridiplantae</taxon>
        <taxon>Streptophyta</taxon>
        <taxon>Embryophyta</taxon>
        <taxon>Tracheophyta</taxon>
        <taxon>Spermatophyta</taxon>
        <taxon>Magnoliopsida</taxon>
        <taxon>eudicotyledons</taxon>
        <taxon>Gunneridae</taxon>
        <taxon>Pentapetalae</taxon>
        <taxon>rosids</taxon>
        <taxon>fabids</taxon>
        <taxon>Rosales</taxon>
        <taxon>Rhamnaceae</taxon>
        <taxon>Paliureae</taxon>
        <taxon>Ziziphus</taxon>
    </lineage>
</organism>
<dbReference type="InterPro" id="IPR001810">
    <property type="entry name" value="F-box_dom"/>
</dbReference>
<dbReference type="KEGG" id="zju:107409901"/>
<gene>
    <name evidence="3 4 5" type="primary">LOC107409901</name>
</gene>
<sequence length="197" mass="22066">MALGKKCTSLKLKRSNSVAGHEGYELGLVNYTRGLGRKRIVISNNGDALFPLNSSLETPLKKRCGERMAVVSERSPLEALPQDILIRILCCVDHEDLKQLVQVSKSISEATLIAKQWHFAYSTPRKTRAFRSAIDFQDCGGEVDEIETPIAPKQTRLPRSRLSRKKLESISVALFACPDDEDHRPRKNLFAESQEAC</sequence>
<dbReference type="RefSeq" id="XP_015872808.3">
    <property type="nucleotide sequence ID" value="XM_016017322.4"/>
</dbReference>
<evidence type="ECO:0000313" key="4">
    <source>
        <dbReference type="RefSeq" id="XP_015872808.3"/>
    </source>
</evidence>
<accession>A0A6P3Z5E0</accession>
<evidence type="ECO:0000313" key="3">
    <source>
        <dbReference type="RefSeq" id="XP_015872807.1"/>
    </source>
</evidence>
<dbReference type="CDD" id="cd09917">
    <property type="entry name" value="F-box_SF"/>
    <property type="match status" value="1"/>
</dbReference>